<protein>
    <submittedName>
        <fullName evidence="1">Uncharacterized protein</fullName>
    </submittedName>
</protein>
<accession>A0A7W9YLS1</accession>
<gene>
    <name evidence="1" type="ORF">HNR23_004390</name>
</gene>
<proteinExistence type="predicted"/>
<keyword evidence="2" id="KW-1185">Reference proteome</keyword>
<dbReference type="AlphaFoldDB" id="A0A7W9YLS1"/>
<dbReference type="Proteomes" id="UP000546642">
    <property type="component" value="Unassembled WGS sequence"/>
</dbReference>
<reference evidence="1 2" key="1">
    <citation type="submission" date="2020-08" db="EMBL/GenBank/DDBJ databases">
        <title>Sequencing the genomes of 1000 actinobacteria strains.</title>
        <authorList>
            <person name="Klenk H.-P."/>
        </authorList>
    </citation>
    <scope>NUCLEOTIDE SEQUENCE [LARGE SCALE GENOMIC DNA]</scope>
    <source>
        <strain evidence="1 2">DSM 46659</strain>
    </source>
</reference>
<comment type="caution">
    <text evidence="1">The sequence shown here is derived from an EMBL/GenBank/DDBJ whole genome shotgun (WGS) entry which is preliminary data.</text>
</comment>
<dbReference type="EMBL" id="JACHDS010000001">
    <property type="protein sequence ID" value="MBB6174330.1"/>
    <property type="molecule type" value="Genomic_DNA"/>
</dbReference>
<evidence type="ECO:0000313" key="2">
    <source>
        <dbReference type="Proteomes" id="UP000546642"/>
    </source>
</evidence>
<organism evidence="1 2">
    <name type="scientific">Nocardiopsis mwathae</name>
    <dbReference type="NCBI Taxonomy" id="1472723"/>
    <lineage>
        <taxon>Bacteria</taxon>
        <taxon>Bacillati</taxon>
        <taxon>Actinomycetota</taxon>
        <taxon>Actinomycetes</taxon>
        <taxon>Streptosporangiales</taxon>
        <taxon>Nocardiopsidaceae</taxon>
        <taxon>Nocardiopsis</taxon>
    </lineage>
</organism>
<sequence>MQQPSCARTRSANRIRPYIRVLEHHRAIDADRFRRFAASLASPSSSEAER</sequence>
<name>A0A7W9YLS1_9ACTN</name>
<evidence type="ECO:0000313" key="1">
    <source>
        <dbReference type="EMBL" id="MBB6174330.1"/>
    </source>
</evidence>